<dbReference type="EnsemblPlants" id="MELO3C027730.2.1">
    <property type="protein sequence ID" value="MELO3C027730.2.1"/>
    <property type="gene ID" value="MELO3C027730.2"/>
</dbReference>
<sequence>MNASRLLERFGIYSLQRETTCWEESYANWPLNCNYIGNLSANLSANTFCSPKAENGSNSFDFGIFKNALCIVGSRKIVNFEKHVCLTFEHRARVCDCVCYLNILNMLK</sequence>
<dbReference type="AlphaFoldDB" id="A0A9I9E1I6"/>
<name>A0A9I9E1I6_CUCME</name>
<proteinExistence type="predicted"/>
<evidence type="ECO:0000313" key="1">
    <source>
        <dbReference type="EnsemblPlants" id="MELO3C027730.2.1"/>
    </source>
</evidence>
<accession>A0A9I9E1I6</accession>
<dbReference type="Gramene" id="MELO3C027730.2.1">
    <property type="protein sequence ID" value="MELO3C027730.2.1"/>
    <property type="gene ID" value="MELO3C027730.2"/>
</dbReference>
<organism evidence="1">
    <name type="scientific">Cucumis melo</name>
    <name type="common">Muskmelon</name>
    <dbReference type="NCBI Taxonomy" id="3656"/>
    <lineage>
        <taxon>Eukaryota</taxon>
        <taxon>Viridiplantae</taxon>
        <taxon>Streptophyta</taxon>
        <taxon>Embryophyta</taxon>
        <taxon>Tracheophyta</taxon>
        <taxon>Spermatophyta</taxon>
        <taxon>Magnoliopsida</taxon>
        <taxon>eudicotyledons</taxon>
        <taxon>Gunneridae</taxon>
        <taxon>Pentapetalae</taxon>
        <taxon>rosids</taxon>
        <taxon>fabids</taxon>
        <taxon>Cucurbitales</taxon>
        <taxon>Cucurbitaceae</taxon>
        <taxon>Benincaseae</taxon>
        <taxon>Cucumis</taxon>
    </lineage>
</organism>
<reference evidence="1" key="1">
    <citation type="submission" date="2023-03" db="UniProtKB">
        <authorList>
            <consortium name="EnsemblPlants"/>
        </authorList>
    </citation>
    <scope>IDENTIFICATION</scope>
</reference>
<protein>
    <submittedName>
        <fullName evidence="1">Uncharacterized protein</fullName>
    </submittedName>
</protein>